<evidence type="ECO:0000259" key="4">
    <source>
        <dbReference type="Pfam" id="PF13439"/>
    </source>
</evidence>
<dbReference type="EMBL" id="CP064954">
    <property type="protein sequence ID" value="QPK78523.1"/>
    <property type="molecule type" value="Genomic_DNA"/>
</dbReference>
<dbReference type="GO" id="GO:1901137">
    <property type="term" value="P:carbohydrate derivative biosynthetic process"/>
    <property type="evidence" value="ECO:0007669"/>
    <property type="project" value="UniProtKB-ARBA"/>
</dbReference>
<evidence type="ECO:0000256" key="1">
    <source>
        <dbReference type="ARBA" id="ARBA00022676"/>
    </source>
</evidence>
<dbReference type="Proteomes" id="UP000594681">
    <property type="component" value="Chromosome"/>
</dbReference>
<keyword evidence="1" id="KW-0328">Glycosyltransferase</keyword>
<dbReference type="InterPro" id="IPR001296">
    <property type="entry name" value="Glyco_trans_1"/>
</dbReference>
<dbReference type="GO" id="GO:0016758">
    <property type="term" value="F:hexosyltransferase activity"/>
    <property type="evidence" value="ECO:0007669"/>
    <property type="project" value="TreeGrafter"/>
</dbReference>
<dbReference type="PANTHER" id="PTHR45947:SF3">
    <property type="entry name" value="SULFOQUINOVOSYL TRANSFERASE SQD2"/>
    <property type="match status" value="1"/>
</dbReference>
<sequence length="372" mass="40225">MPRVLLVTNDFPPTIGGIQSYLRDFVDTLDPSQVVVLCSTQDAQAAQLYDASVPYTVIRLPQRVLLPTPGTRRAMCEAITRHNIDVVWFGAAAPLALLAPAARKAGARKIVASTHGHEVGWAMLPGARQVLRGIGKHVDVLTYISYYTLGRLRGAFGSGPRWAHLPSGVSLEQFRPGGDVAAAREYFGLDPARPVVVCISRFVPRKGQDQLLRVMPELTQRHPGVQLLLVGRGRYRTTLEQLAQRYFPGTVFYEAAGSAELHRALTAADVFAMPARTRGGGLDVEGLGIVYLEAQAAGVAVVAGDSGGAPETVTPETGVVVSGTDERQLLAALDMLLRDPQLRQRMGAAGRAHVEQQWTWGIMGQRLRDILA</sequence>
<dbReference type="InterPro" id="IPR050194">
    <property type="entry name" value="Glycosyltransferase_grp1"/>
</dbReference>
<dbReference type="SUPFAM" id="SSF53756">
    <property type="entry name" value="UDP-Glycosyltransferase/glycogen phosphorylase"/>
    <property type="match status" value="1"/>
</dbReference>
<gene>
    <name evidence="5" type="ORF">G7Y31_08135</name>
</gene>
<evidence type="ECO:0000313" key="6">
    <source>
        <dbReference type="Proteomes" id="UP000594681"/>
    </source>
</evidence>
<name>A0A7T0P992_9CORY</name>
<organism evidence="5 6">
    <name type="scientific">Corynebacterium lizhenjunii</name>
    <dbReference type="NCBI Taxonomy" id="2709394"/>
    <lineage>
        <taxon>Bacteria</taxon>
        <taxon>Bacillati</taxon>
        <taxon>Actinomycetota</taxon>
        <taxon>Actinomycetes</taxon>
        <taxon>Mycobacteriales</taxon>
        <taxon>Corynebacteriaceae</taxon>
        <taxon>Corynebacterium</taxon>
    </lineage>
</organism>
<evidence type="ECO:0000259" key="3">
    <source>
        <dbReference type="Pfam" id="PF00534"/>
    </source>
</evidence>
<dbReference type="GO" id="GO:1903509">
    <property type="term" value="P:liposaccharide metabolic process"/>
    <property type="evidence" value="ECO:0007669"/>
    <property type="project" value="UniProtKB-ARBA"/>
</dbReference>
<dbReference type="FunFam" id="3.40.50.2000:FF:000115">
    <property type="entry name" value="Alpha-(1-6)-phosphatidylinositol monomannoside mannosyltransferase"/>
    <property type="match status" value="1"/>
</dbReference>
<feature type="domain" description="Glycosyl transferase family 1" evidence="3">
    <location>
        <begin position="186"/>
        <end position="352"/>
    </location>
</feature>
<accession>A0A7T0P992</accession>
<dbReference type="KEGG" id="cliz:G7Y31_08135"/>
<proteinExistence type="predicted"/>
<feature type="domain" description="Glycosyltransferase subfamily 4-like N-terminal" evidence="4">
    <location>
        <begin position="15"/>
        <end position="172"/>
    </location>
</feature>
<dbReference type="Gene3D" id="3.40.50.2000">
    <property type="entry name" value="Glycogen Phosphorylase B"/>
    <property type="match status" value="2"/>
</dbReference>
<reference evidence="5 6" key="1">
    <citation type="submission" date="2020-11" db="EMBL/GenBank/DDBJ databases">
        <title>Corynebacterium sp. ZJ-599.</title>
        <authorList>
            <person name="Zhou J."/>
        </authorList>
    </citation>
    <scope>NUCLEOTIDE SEQUENCE [LARGE SCALE GENOMIC DNA]</scope>
    <source>
        <strain evidence="5 6">ZJ-599</strain>
    </source>
</reference>
<evidence type="ECO:0000256" key="2">
    <source>
        <dbReference type="ARBA" id="ARBA00022679"/>
    </source>
</evidence>
<dbReference type="InterPro" id="IPR028098">
    <property type="entry name" value="Glyco_trans_4-like_N"/>
</dbReference>
<keyword evidence="6" id="KW-1185">Reference proteome</keyword>
<dbReference type="AlphaFoldDB" id="A0A7T0P992"/>
<dbReference type="RefSeq" id="WP_165010257.1">
    <property type="nucleotide sequence ID" value="NZ_CP064954.1"/>
</dbReference>
<dbReference type="Pfam" id="PF13439">
    <property type="entry name" value="Glyco_transf_4"/>
    <property type="match status" value="1"/>
</dbReference>
<dbReference type="CDD" id="cd03801">
    <property type="entry name" value="GT4_PimA-like"/>
    <property type="match status" value="1"/>
</dbReference>
<dbReference type="Pfam" id="PF00534">
    <property type="entry name" value="Glycos_transf_1"/>
    <property type="match status" value="1"/>
</dbReference>
<dbReference type="PANTHER" id="PTHR45947">
    <property type="entry name" value="SULFOQUINOVOSYL TRANSFERASE SQD2"/>
    <property type="match status" value="1"/>
</dbReference>
<protein>
    <submittedName>
        <fullName evidence="5">Glycosyltransferase family 4 protein</fullName>
    </submittedName>
</protein>
<evidence type="ECO:0000313" key="5">
    <source>
        <dbReference type="EMBL" id="QPK78523.1"/>
    </source>
</evidence>
<keyword evidence="2 5" id="KW-0808">Transferase</keyword>